<dbReference type="AlphaFoldDB" id="G4RL69"/>
<dbReference type="CDD" id="cd10030">
    <property type="entry name" value="UDG-F4_TTUDGA_SPO1dp_like"/>
    <property type="match status" value="1"/>
</dbReference>
<evidence type="ECO:0000256" key="4">
    <source>
        <dbReference type="ARBA" id="ARBA00019403"/>
    </source>
</evidence>
<dbReference type="PANTHER" id="PTHR33693:SF1">
    <property type="entry name" value="TYPE-4 URACIL-DNA GLYCOSYLASE"/>
    <property type="match status" value="1"/>
</dbReference>
<dbReference type="eggNOG" id="arCOG00905">
    <property type="taxonomic scope" value="Archaea"/>
</dbReference>
<dbReference type="EC" id="3.2.2.27" evidence="3"/>
<dbReference type="SMART" id="SM00986">
    <property type="entry name" value="UDG"/>
    <property type="match status" value="1"/>
</dbReference>
<dbReference type="EMBL" id="FN869859">
    <property type="protein sequence ID" value="CCC82314.1"/>
    <property type="molecule type" value="Genomic_DNA"/>
</dbReference>
<dbReference type="InterPro" id="IPR051536">
    <property type="entry name" value="UDG_Type-4/5"/>
</dbReference>
<keyword evidence="10" id="KW-0411">Iron-sulfur</keyword>
<evidence type="ECO:0000313" key="13">
    <source>
        <dbReference type="EMBL" id="CCC82314.1"/>
    </source>
</evidence>
<evidence type="ECO:0000259" key="12">
    <source>
        <dbReference type="SMART" id="SM00986"/>
    </source>
</evidence>
<keyword evidence="9" id="KW-0408">Iron</keyword>
<dbReference type="InterPro" id="IPR036895">
    <property type="entry name" value="Uracil-DNA_glycosylase-like_sf"/>
</dbReference>
<dbReference type="GeneID" id="11262572"/>
<protein>
    <recommendedName>
        <fullName evidence="4">Type-4 uracil-DNA glycosylase</fullName>
        <ecNumber evidence="3">3.2.2.27</ecNumber>
    </recommendedName>
</protein>
<reference evidence="13 14" key="1">
    <citation type="journal article" date="2011" name="PLoS ONE">
        <title>The complete genome sequence of Thermoproteus tenax: a physiologically versatile member of the Crenarchaeota.</title>
        <authorList>
            <person name="Siebers B."/>
            <person name="Zaparty M."/>
            <person name="Raddatz G."/>
            <person name="Tjaden B."/>
            <person name="Albers S.V."/>
            <person name="Bell S.D."/>
            <person name="Blombach F."/>
            <person name="Kletzin A."/>
            <person name="Kyrpides N."/>
            <person name="Lanz C."/>
            <person name="Plagens A."/>
            <person name="Rampp M."/>
            <person name="Rosinus A."/>
            <person name="von Jan M."/>
            <person name="Makarova K.S."/>
            <person name="Klenk H.P."/>
            <person name="Schuster S.C."/>
            <person name="Hensel R."/>
        </authorList>
    </citation>
    <scope>NUCLEOTIDE SEQUENCE [LARGE SCALE GENOMIC DNA]</scope>
    <source>
        <strain evidence="14">ATCC 35583 / DSM 2078 / JCM 9277 / NBRC 100435 / Kra 1</strain>
    </source>
</reference>
<proteinExistence type="inferred from homology"/>
<evidence type="ECO:0000256" key="8">
    <source>
        <dbReference type="ARBA" id="ARBA00022801"/>
    </source>
</evidence>
<evidence type="ECO:0000256" key="7">
    <source>
        <dbReference type="ARBA" id="ARBA00022763"/>
    </source>
</evidence>
<dbReference type="Gene3D" id="3.40.470.10">
    <property type="entry name" value="Uracil-DNA glycosylase-like domain"/>
    <property type="match status" value="1"/>
</dbReference>
<evidence type="ECO:0000256" key="6">
    <source>
        <dbReference type="ARBA" id="ARBA00022723"/>
    </source>
</evidence>
<evidence type="ECO:0000256" key="10">
    <source>
        <dbReference type="ARBA" id="ARBA00023014"/>
    </source>
</evidence>
<dbReference type="Proteomes" id="UP000002654">
    <property type="component" value="Chromosome"/>
</dbReference>
<dbReference type="GO" id="GO:0046872">
    <property type="term" value="F:metal ion binding"/>
    <property type="evidence" value="ECO:0007669"/>
    <property type="project" value="UniProtKB-KW"/>
</dbReference>
<keyword evidence="8" id="KW-0378">Hydrolase</keyword>
<dbReference type="STRING" id="768679.TTX_1693"/>
<evidence type="ECO:0000256" key="5">
    <source>
        <dbReference type="ARBA" id="ARBA00022485"/>
    </source>
</evidence>
<dbReference type="SUPFAM" id="SSF52141">
    <property type="entry name" value="Uracil-DNA glycosylase-like"/>
    <property type="match status" value="1"/>
</dbReference>
<evidence type="ECO:0000256" key="2">
    <source>
        <dbReference type="ARBA" id="ARBA00006521"/>
    </source>
</evidence>
<evidence type="ECO:0000313" key="14">
    <source>
        <dbReference type="Proteomes" id="UP000002654"/>
    </source>
</evidence>
<sequence>MDDRDIAKELWAIAQEVAACTKCRLHLMRKRAVPGEGSAERGIVIVGEAPGRREDEEGRPFVGAAGRLLTEILSKNGIERSRDVFITNVVKCRPPNNREPLEDEIKACLPYLVRQIKAIRPRLIIALGLYSARTLLSLANIKTPRLLEDVRGECFRGKIDDVETTICVTYHPAAALYNPRLRRSLEGDLGKFLGGPPDKGLLKYL</sequence>
<dbReference type="Pfam" id="PF03167">
    <property type="entry name" value="UDG"/>
    <property type="match status" value="1"/>
</dbReference>
<dbReference type="RefSeq" id="WP_014127568.1">
    <property type="nucleotide sequence ID" value="NC_016070.1"/>
</dbReference>
<dbReference type="InterPro" id="IPR005122">
    <property type="entry name" value="Uracil-DNA_glycosylase-like"/>
</dbReference>
<dbReference type="InterPro" id="IPR053423">
    <property type="entry name" value="Type-4_UDG"/>
</dbReference>
<dbReference type="GO" id="GO:0051539">
    <property type="term" value="F:4 iron, 4 sulfur cluster binding"/>
    <property type="evidence" value="ECO:0007669"/>
    <property type="project" value="UniProtKB-KW"/>
</dbReference>
<evidence type="ECO:0000256" key="3">
    <source>
        <dbReference type="ARBA" id="ARBA00012030"/>
    </source>
</evidence>
<dbReference type="SMART" id="SM00987">
    <property type="entry name" value="UreE_C"/>
    <property type="match status" value="1"/>
</dbReference>
<dbReference type="InterPro" id="IPR005273">
    <property type="entry name" value="Ura-DNA_glyco_family4"/>
</dbReference>
<dbReference type="NCBIfam" id="TIGR00758">
    <property type="entry name" value="UDG_fam4"/>
    <property type="match status" value="1"/>
</dbReference>
<evidence type="ECO:0000256" key="1">
    <source>
        <dbReference type="ARBA" id="ARBA00001400"/>
    </source>
</evidence>
<keyword evidence="11" id="KW-0234">DNA repair</keyword>
<dbReference type="PANTHER" id="PTHR33693">
    <property type="entry name" value="TYPE-5 URACIL-DNA GLYCOSYLASE"/>
    <property type="match status" value="1"/>
</dbReference>
<comment type="catalytic activity">
    <reaction evidence="1">
        <text>Hydrolyzes single-stranded DNA or mismatched double-stranded DNA and polynucleotides, releasing free uracil.</text>
        <dbReference type="EC" id="3.2.2.27"/>
    </reaction>
</comment>
<keyword evidence="7" id="KW-0227">DNA damage</keyword>
<keyword evidence="14" id="KW-1185">Reference proteome</keyword>
<comment type="similarity">
    <text evidence="2">Belongs to the uracil-DNA glycosylase (UDG) superfamily. Type 4 (UDGa) family.</text>
</comment>
<dbReference type="GO" id="GO:0006281">
    <property type="term" value="P:DNA repair"/>
    <property type="evidence" value="ECO:0007669"/>
    <property type="project" value="UniProtKB-KW"/>
</dbReference>
<dbReference type="NCBIfam" id="NF040953">
    <property type="entry name" value="Arch_udg"/>
    <property type="match status" value="1"/>
</dbReference>
<evidence type="ECO:0000256" key="11">
    <source>
        <dbReference type="ARBA" id="ARBA00023204"/>
    </source>
</evidence>
<dbReference type="PATRIC" id="fig|768679.9.peg.1713"/>
<dbReference type="PaxDb" id="768679-TTX_1693"/>
<gene>
    <name evidence="13" type="ordered locus">TTX_1693</name>
</gene>
<keyword evidence="6" id="KW-0479">Metal-binding</keyword>
<feature type="domain" description="Uracil-DNA glycosylase-like" evidence="12">
    <location>
        <begin position="34"/>
        <end position="190"/>
    </location>
</feature>
<organism evidence="13 14">
    <name type="scientific">Thermoproteus tenax (strain ATCC 35583 / DSM 2078 / JCM 9277 / NBRC 100435 / Kra 1)</name>
    <dbReference type="NCBI Taxonomy" id="768679"/>
    <lineage>
        <taxon>Archaea</taxon>
        <taxon>Thermoproteota</taxon>
        <taxon>Thermoprotei</taxon>
        <taxon>Thermoproteales</taxon>
        <taxon>Thermoproteaceae</taxon>
        <taxon>Thermoproteus</taxon>
    </lineage>
</organism>
<dbReference type="KEGG" id="ttn:TTX_1693"/>
<name>G4RL69_THETK</name>
<accession>G4RL69</accession>
<keyword evidence="5" id="KW-0004">4Fe-4S</keyword>
<dbReference type="GO" id="GO:0004844">
    <property type="term" value="F:uracil DNA N-glycosylase activity"/>
    <property type="evidence" value="ECO:0007669"/>
    <property type="project" value="UniProtKB-EC"/>
</dbReference>
<evidence type="ECO:0000256" key="9">
    <source>
        <dbReference type="ARBA" id="ARBA00023004"/>
    </source>
</evidence>
<dbReference type="HOGENOM" id="CLU_044815_1_3_2"/>